<reference evidence="1" key="1">
    <citation type="journal article" date="2022" name="bioRxiv">
        <title>Sequencing and chromosome-scale assembly of the giantPleurodeles waltlgenome.</title>
        <authorList>
            <person name="Brown T."/>
            <person name="Elewa A."/>
            <person name="Iarovenko S."/>
            <person name="Subramanian E."/>
            <person name="Araus A.J."/>
            <person name="Petzold A."/>
            <person name="Susuki M."/>
            <person name="Suzuki K.-i.T."/>
            <person name="Hayashi T."/>
            <person name="Toyoda A."/>
            <person name="Oliveira C."/>
            <person name="Osipova E."/>
            <person name="Leigh N.D."/>
            <person name="Simon A."/>
            <person name="Yun M.H."/>
        </authorList>
    </citation>
    <scope>NUCLEOTIDE SEQUENCE</scope>
    <source>
        <strain evidence="1">20211129_DDA</strain>
        <tissue evidence="1">Liver</tissue>
    </source>
</reference>
<evidence type="ECO:0000313" key="2">
    <source>
        <dbReference type="Proteomes" id="UP001066276"/>
    </source>
</evidence>
<name>A0AAV7M586_PLEWA</name>
<dbReference type="Proteomes" id="UP001066276">
    <property type="component" value="Chromosome 10"/>
</dbReference>
<dbReference type="AlphaFoldDB" id="A0AAV7M586"/>
<protein>
    <submittedName>
        <fullName evidence="1">Uncharacterized protein</fullName>
    </submittedName>
</protein>
<proteinExistence type="predicted"/>
<accession>A0AAV7M586</accession>
<evidence type="ECO:0000313" key="1">
    <source>
        <dbReference type="EMBL" id="KAJ1097053.1"/>
    </source>
</evidence>
<sequence>MCLPAFGGTGIQSALLEEEGEASGGRLRHWERAVLELRWVPRGAARIPLRGNPGRISTSFDLRFRGELGRTDWGPIGRAAWGLCFPPTSHVISEVPVGPRPAGSSAAVACCGEGGGATQPAGLRSAEGLDLGDVGMCILVAIPTVVLGRASEREKAPELRTGWLVIVPWDGPGLVLSAARG</sequence>
<comment type="caution">
    <text evidence="1">The sequence shown here is derived from an EMBL/GenBank/DDBJ whole genome shotgun (WGS) entry which is preliminary data.</text>
</comment>
<keyword evidence="2" id="KW-1185">Reference proteome</keyword>
<organism evidence="1 2">
    <name type="scientific">Pleurodeles waltl</name>
    <name type="common">Iberian ribbed newt</name>
    <dbReference type="NCBI Taxonomy" id="8319"/>
    <lineage>
        <taxon>Eukaryota</taxon>
        <taxon>Metazoa</taxon>
        <taxon>Chordata</taxon>
        <taxon>Craniata</taxon>
        <taxon>Vertebrata</taxon>
        <taxon>Euteleostomi</taxon>
        <taxon>Amphibia</taxon>
        <taxon>Batrachia</taxon>
        <taxon>Caudata</taxon>
        <taxon>Salamandroidea</taxon>
        <taxon>Salamandridae</taxon>
        <taxon>Pleurodelinae</taxon>
        <taxon>Pleurodeles</taxon>
    </lineage>
</organism>
<gene>
    <name evidence="1" type="ORF">NDU88_002182</name>
</gene>
<dbReference type="EMBL" id="JANPWB010000014">
    <property type="protein sequence ID" value="KAJ1097053.1"/>
    <property type="molecule type" value="Genomic_DNA"/>
</dbReference>